<organism evidence="1 2">
    <name type="scientific">Catharanthus roseus</name>
    <name type="common">Madagascar periwinkle</name>
    <name type="synonym">Vinca rosea</name>
    <dbReference type="NCBI Taxonomy" id="4058"/>
    <lineage>
        <taxon>Eukaryota</taxon>
        <taxon>Viridiplantae</taxon>
        <taxon>Streptophyta</taxon>
        <taxon>Embryophyta</taxon>
        <taxon>Tracheophyta</taxon>
        <taxon>Spermatophyta</taxon>
        <taxon>Magnoliopsida</taxon>
        <taxon>eudicotyledons</taxon>
        <taxon>Gunneridae</taxon>
        <taxon>Pentapetalae</taxon>
        <taxon>asterids</taxon>
        <taxon>lamiids</taxon>
        <taxon>Gentianales</taxon>
        <taxon>Apocynaceae</taxon>
        <taxon>Rauvolfioideae</taxon>
        <taxon>Vinceae</taxon>
        <taxon>Catharanthinae</taxon>
        <taxon>Catharanthus</taxon>
    </lineage>
</organism>
<accession>A0ACC0ASX2</accession>
<name>A0ACC0ASX2_CATRO</name>
<dbReference type="Proteomes" id="UP001060085">
    <property type="component" value="Linkage Group LG05"/>
</dbReference>
<evidence type="ECO:0000313" key="1">
    <source>
        <dbReference type="EMBL" id="KAI5663380.1"/>
    </source>
</evidence>
<protein>
    <submittedName>
        <fullName evidence="1">Uncharacterized protein</fullName>
    </submittedName>
</protein>
<proteinExistence type="predicted"/>
<keyword evidence="2" id="KW-1185">Reference proteome</keyword>
<comment type="caution">
    <text evidence="1">The sequence shown here is derived from an EMBL/GenBank/DDBJ whole genome shotgun (WGS) entry which is preliminary data.</text>
</comment>
<evidence type="ECO:0000313" key="2">
    <source>
        <dbReference type="Proteomes" id="UP001060085"/>
    </source>
</evidence>
<reference evidence="2" key="1">
    <citation type="journal article" date="2023" name="Nat. Plants">
        <title>Single-cell RNA sequencing provides a high-resolution roadmap for understanding the multicellular compartmentation of specialized metabolism.</title>
        <authorList>
            <person name="Sun S."/>
            <person name="Shen X."/>
            <person name="Li Y."/>
            <person name="Li Y."/>
            <person name="Wang S."/>
            <person name="Li R."/>
            <person name="Zhang H."/>
            <person name="Shen G."/>
            <person name="Guo B."/>
            <person name="Wei J."/>
            <person name="Xu J."/>
            <person name="St-Pierre B."/>
            <person name="Chen S."/>
            <person name="Sun C."/>
        </authorList>
    </citation>
    <scope>NUCLEOTIDE SEQUENCE [LARGE SCALE GENOMIC DNA]</scope>
</reference>
<sequence length="131" mass="14910">MGSLRPKESIPSCLQSTQLNRSNQGTNLQEILAKSWRKNTLQSSLPIDDGSPYPVIDGRPQEDDESMEFNCSSQFFLLIESRLFIGSWSFKSSIKVLQIKEEILGEIGSKFNSYNRIYIKFSNFGNYIKAS</sequence>
<gene>
    <name evidence="1" type="ORF">M9H77_22703</name>
</gene>
<dbReference type="EMBL" id="CM044705">
    <property type="protein sequence ID" value="KAI5663380.1"/>
    <property type="molecule type" value="Genomic_DNA"/>
</dbReference>